<dbReference type="Proteomes" id="UP000247551">
    <property type="component" value="Unassembled WGS sequence"/>
</dbReference>
<dbReference type="EMBL" id="QKLW01000003">
    <property type="protein sequence ID" value="PYF82393.1"/>
    <property type="molecule type" value="Genomic_DNA"/>
</dbReference>
<gene>
    <name evidence="2" type="ORF">DFP75_103221</name>
</gene>
<reference evidence="2 3" key="1">
    <citation type="submission" date="2018-06" db="EMBL/GenBank/DDBJ databases">
        <title>Genomic Encyclopedia of Type Strains, Phase III (KMG-III): the genomes of soil and plant-associated and newly described type strains.</title>
        <authorList>
            <person name="Whitman W."/>
        </authorList>
    </citation>
    <scope>NUCLEOTIDE SEQUENCE [LARGE SCALE GENOMIC DNA]</scope>
    <source>
        <strain evidence="2 3">CECT 7730</strain>
    </source>
</reference>
<evidence type="ECO:0000313" key="2">
    <source>
        <dbReference type="EMBL" id="PYF82393.1"/>
    </source>
</evidence>
<proteinExistence type="predicted"/>
<keyword evidence="1" id="KW-0812">Transmembrane</keyword>
<dbReference type="AlphaFoldDB" id="A0A318V337"/>
<keyword evidence="3" id="KW-1185">Reference proteome</keyword>
<feature type="transmembrane region" description="Helical" evidence="1">
    <location>
        <begin position="15"/>
        <end position="38"/>
    </location>
</feature>
<comment type="caution">
    <text evidence="2">The sequence shown here is derived from an EMBL/GenBank/DDBJ whole genome shotgun (WGS) entry which is preliminary data.</text>
</comment>
<protein>
    <recommendedName>
        <fullName evidence="4">Phage abortive infection protein</fullName>
    </recommendedName>
</protein>
<dbReference type="RefSeq" id="WP_110574905.1">
    <property type="nucleotide sequence ID" value="NZ_QKLW01000003.1"/>
</dbReference>
<evidence type="ECO:0000256" key="1">
    <source>
        <dbReference type="SAM" id="Phobius"/>
    </source>
</evidence>
<sequence length="181" mass="20818">MSQTAGDIAKSLVDYAPLIGAIIAGFFTVSGILIANYLNNKSQISLHKLSLQKSRVEVRTNKAELLYLSVSRWHEMAIFSYMNHFEFFKGKVSFDQVIKKGYGDERTKDDLKHMEMIINLYYPDLKIHYDGLMAVRTELSDFMLESSPQKHSIDDFYKNIKKFNGSYRKLIDKLSESVING</sequence>
<evidence type="ECO:0000313" key="3">
    <source>
        <dbReference type="Proteomes" id="UP000247551"/>
    </source>
</evidence>
<keyword evidence="1" id="KW-1133">Transmembrane helix</keyword>
<organism evidence="2 3">
    <name type="scientific">Marinomonas alcarazii</name>
    <dbReference type="NCBI Taxonomy" id="491949"/>
    <lineage>
        <taxon>Bacteria</taxon>
        <taxon>Pseudomonadati</taxon>
        <taxon>Pseudomonadota</taxon>
        <taxon>Gammaproteobacteria</taxon>
        <taxon>Oceanospirillales</taxon>
        <taxon>Oceanospirillaceae</taxon>
        <taxon>Marinomonas</taxon>
    </lineage>
</organism>
<accession>A0A318V337</accession>
<evidence type="ECO:0008006" key="4">
    <source>
        <dbReference type="Google" id="ProtNLM"/>
    </source>
</evidence>
<keyword evidence="1" id="KW-0472">Membrane</keyword>
<name>A0A318V337_9GAMM</name>